<dbReference type="PANTHER" id="PTHR23325:SF1">
    <property type="entry name" value="SERUM RESPONSE FACTOR-BINDING PROTEIN 1"/>
    <property type="match status" value="1"/>
</dbReference>
<feature type="region of interest" description="Disordered" evidence="2">
    <location>
        <begin position="1"/>
        <end position="31"/>
    </location>
</feature>
<sequence>MPKRKRDNDTSLASVLENHQNEVSKALKASKGFERQRLSKRLREDGLQPDKQERLEREVAALKSLDLHRTARVHLISSLLKVKSIATSADLPDELRTAISKPELPEAERVALHNVTSALYNREPVRRAINQAIAAVCGVLNVPAPAKGKRVRKDARAEQEEQPSDRMQHQPADEATSKSSGMPYQDDDETDFEGFGSDVDQPGPTVEAPDNDAEADEETQYSHYDDLLGSSEDEDDEEEFDLSKFAHLKGRETANLDDISLSGSASDVESEAESIVSGEQSRSPSPSPPLKKKKKEPKGDSASGQPGPARDSTFLPSLMGGYISGSESASDIEEAKPKKRRGQRARQAIWEQKYGSGAKHLQNLPKKGGRDSGWDMKRGAVDGDDQGRKTPWKKGIHNPLGKHAGFAGAATVNRPMPKSDPKKTTRDDEGPLHPSWAAKKKAQESQKAVAFAGQKVVFD</sequence>
<dbReference type="RefSeq" id="XP_047846197.1">
    <property type="nucleotide sequence ID" value="XM_047990190.1"/>
</dbReference>
<feature type="region of interest" description="Disordered" evidence="2">
    <location>
        <begin position="147"/>
        <end position="443"/>
    </location>
</feature>
<feature type="compositionally biased region" description="Basic and acidic residues" evidence="2">
    <location>
        <begin position="241"/>
        <end position="254"/>
    </location>
</feature>
<dbReference type="GeneID" id="72070524"/>
<dbReference type="Pfam" id="PF09073">
    <property type="entry name" value="BUD22"/>
    <property type="match status" value="1"/>
</dbReference>
<feature type="compositionally biased region" description="Basic and acidic residues" evidence="2">
    <location>
        <begin position="154"/>
        <end position="176"/>
    </location>
</feature>
<gene>
    <name evidence="4" type="ORF">JDV02_008578</name>
</gene>
<evidence type="ECO:0000256" key="1">
    <source>
        <dbReference type="ARBA" id="ARBA00023054"/>
    </source>
</evidence>
<organism evidence="4 5">
    <name type="scientific">Purpureocillium takamizusanense</name>
    <dbReference type="NCBI Taxonomy" id="2060973"/>
    <lineage>
        <taxon>Eukaryota</taxon>
        <taxon>Fungi</taxon>
        <taxon>Dikarya</taxon>
        <taxon>Ascomycota</taxon>
        <taxon>Pezizomycotina</taxon>
        <taxon>Sordariomycetes</taxon>
        <taxon>Hypocreomycetidae</taxon>
        <taxon>Hypocreales</taxon>
        <taxon>Ophiocordycipitaceae</taxon>
        <taxon>Purpureocillium</taxon>
    </lineage>
</organism>
<evidence type="ECO:0000256" key="2">
    <source>
        <dbReference type="SAM" id="MobiDB-lite"/>
    </source>
</evidence>
<dbReference type="OrthoDB" id="3364872at2759"/>
<name>A0A9Q8VEW1_9HYPO</name>
<accession>A0A9Q8VEW1</accession>
<feature type="compositionally biased region" description="Acidic residues" evidence="2">
    <location>
        <begin position="231"/>
        <end position="240"/>
    </location>
</feature>
<proteinExistence type="predicted"/>
<feature type="domain" description="Bud22" evidence="3">
    <location>
        <begin position="16"/>
        <end position="459"/>
    </location>
</feature>
<dbReference type="PANTHER" id="PTHR23325">
    <property type="entry name" value="SERUM RESPONSE FACTOR-BINDING"/>
    <property type="match status" value="1"/>
</dbReference>
<dbReference type="InterPro" id="IPR037393">
    <property type="entry name" value="Bud22/SRFB1"/>
</dbReference>
<keyword evidence="1" id="KW-0175">Coiled coil</keyword>
<protein>
    <recommendedName>
        <fullName evidence="3">Bud22 domain-containing protein</fullName>
    </recommendedName>
</protein>
<reference evidence="4" key="1">
    <citation type="submission" date="2021-11" db="EMBL/GenBank/DDBJ databases">
        <title>Purpureocillium_takamizusanense_genome.</title>
        <authorList>
            <person name="Nguyen N.-H."/>
        </authorList>
    </citation>
    <scope>NUCLEOTIDE SEQUENCE</scope>
    <source>
        <strain evidence="4">PT3</strain>
    </source>
</reference>
<dbReference type="AlphaFoldDB" id="A0A9Q8VEW1"/>
<feature type="compositionally biased region" description="Polar residues" evidence="2">
    <location>
        <begin position="10"/>
        <end position="23"/>
    </location>
</feature>
<dbReference type="GO" id="GO:0005634">
    <property type="term" value="C:nucleus"/>
    <property type="evidence" value="ECO:0007669"/>
    <property type="project" value="TreeGrafter"/>
</dbReference>
<dbReference type="GO" id="GO:0030686">
    <property type="term" value="C:90S preribosome"/>
    <property type="evidence" value="ECO:0007669"/>
    <property type="project" value="TreeGrafter"/>
</dbReference>
<feature type="compositionally biased region" description="Acidic residues" evidence="2">
    <location>
        <begin position="209"/>
        <end position="219"/>
    </location>
</feature>
<dbReference type="InterPro" id="IPR015158">
    <property type="entry name" value="Bud22_dom"/>
</dbReference>
<dbReference type="GO" id="GO:0030490">
    <property type="term" value="P:maturation of SSU-rRNA"/>
    <property type="evidence" value="ECO:0007669"/>
    <property type="project" value="TreeGrafter"/>
</dbReference>
<evidence type="ECO:0000259" key="3">
    <source>
        <dbReference type="Pfam" id="PF09073"/>
    </source>
</evidence>
<keyword evidence="5" id="KW-1185">Reference proteome</keyword>
<evidence type="ECO:0000313" key="5">
    <source>
        <dbReference type="Proteomes" id="UP000829364"/>
    </source>
</evidence>
<dbReference type="KEGG" id="ptkz:JDV02_008578"/>
<dbReference type="Proteomes" id="UP000829364">
    <property type="component" value="Chromosome 8"/>
</dbReference>
<evidence type="ECO:0000313" key="4">
    <source>
        <dbReference type="EMBL" id="UNI22716.1"/>
    </source>
</evidence>
<feature type="compositionally biased region" description="Basic and acidic residues" evidence="2">
    <location>
        <begin position="417"/>
        <end position="431"/>
    </location>
</feature>
<feature type="compositionally biased region" description="Basic and acidic residues" evidence="2">
    <location>
        <begin position="368"/>
        <end position="388"/>
    </location>
</feature>
<dbReference type="EMBL" id="CP086361">
    <property type="protein sequence ID" value="UNI22716.1"/>
    <property type="molecule type" value="Genomic_DNA"/>
</dbReference>